<feature type="region of interest" description="Disordered" evidence="6">
    <location>
        <begin position="692"/>
        <end position="800"/>
    </location>
</feature>
<dbReference type="AlphaFoldDB" id="A0A2S4KRB7"/>
<evidence type="ECO:0000256" key="5">
    <source>
        <dbReference type="ARBA" id="ARBA00023242"/>
    </source>
</evidence>
<dbReference type="PROSITE" id="PS50048">
    <property type="entry name" value="ZN2_CY6_FUNGAL_2"/>
    <property type="match status" value="1"/>
</dbReference>
<evidence type="ECO:0000313" key="8">
    <source>
        <dbReference type="EMBL" id="POR32708.1"/>
    </source>
</evidence>
<accession>A0A2S4KRB7</accession>
<evidence type="ECO:0000259" key="7">
    <source>
        <dbReference type="PROSITE" id="PS50048"/>
    </source>
</evidence>
<comment type="subcellular location">
    <subcellularLocation>
        <location evidence="1">Nucleus</location>
    </subcellularLocation>
</comment>
<feature type="compositionally biased region" description="Low complexity" evidence="6">
    <location>
        <begin position="723"/>
        <end position="782"/>
    </location>
</feature>
<keyword evidence="4" id="KW-0804">Transcription</keyword>
<dbReference type="Proteomes" id="UP000237481">
    <property type="component" value="Unassembled WGS sequence"/>
</dbReference>
<evidence type="ECO:0000313" key="9">
    <source>
        <dbReference type="Proteomes" id="UP000237481"/>
    </source>
</evidence>
<evidence type="ECO:0000256" key="2">
    <source>
        <dbReference type="ARBA" id="ARBA00022723"/>
    </source>
</evidence>
<protein>
    <recommendedName>
        <fullName evidence="7">Zn(2)-C6 fungal-type domain-containing protein</fullName>
    </recommendedName>
</protein>
<dbReference type="STRING" id="94208.A0A2S4KRB7"/>
<feature type="compositionally biased region" description="Low complexity" evidence="6">
    <location>
        <begin position="693"/>
        <end position="712"/>
    </location>
</feature>
<dbReference type="GO" id="GO:0000981">
    <property type="term" value="F:DNA-binding transcription factor activity, RNA polymerase II-specific"/>
    <property type="evidence" value="ECO:0007669"/>
    <property type="project" value="InterPro"/>
</dbReference>
<dbReference type="Pfam" id="PF00172">
    <property type="entry name" value="Zn_clus"/>
    <property type="match status" value="1"/>
</dbReference>
<dbReference type="PANTHER" id="PTHR47338">
    <property type="entry name" value="ZN(II)2CYS6 TRANSCRIPTION FACTOR (EUROFUNG)-RELATED"/>
    <property type="match status" value="1"/>
</dbReference>
<dbReference type="CDD" id="cd00067">
    <property type="entry name" value="GAL4"/>
    <property type="match status" value="1"/>
</dbReference>
<evidence type="ECO:0000256" key="1">
    <source>
        <dbReference type="ARBA" id="ARBA00004123"/>
    </source>
</evidence>
<dbReference type="SUPFAM" id="SSF57701">
    <property type="entry name" value="Zn2/Cys6 DNA-binding domain"/>
    <property type="match status" value="1"/>
</dbReference>
<evidence type="ECO:0000256" key="4">
    <source>
        <dbReference type="ARBA" id="ARBA00023163"/>
    </source>
</evidence>
<evidence type="ECO:0000256" key="6">
    <source>
        <dbReference type="SAM" id="MobiDB-lite"/>
    </source>
</evidence>
<keyword evidence="5" id="KW-0539">Nucleus</keyword>
<dbReference type="Gene3D" id="4.10.240.10">
    <property type="entry name" value="Zn(2)-C6 fungal-type DNA-binding domain"/>
    <property type="match status" value="1"/>
</dbReference>
<dbReference type="InterPro" id="IPR036864">
    <property type="entry name" value="Zn2-C6_fun-type_DNA-bd_sf"/>
</dbReference>
<dbReference type="EMBL" id="PKSG01000822">
    <property type="protein sequence ID" value="POR32708.1"/>
    <property type="molecule type" value="Genomic_DNA"/>
</dbReference>
<feature type="compositionally biased region" description="Polar residues" evidence="6">
    <location>
        <begin position="75"/>
        <end position="86"/>
    </location>
</feature>
<sequence>MASKHPLRRSCAFCRARKIKCSNETICEACRRQGADCIYDFEPLRPKARPISQDSSRSDPAAQNGGPGVHRQRSSTEGSPNGSPVSTIAEENAPMEDVENVARALEQKFYENFSSDVGPRSSPWQERISAYHRSVQGSVRGHNESLTAQFSPKNVKYTGILSLLTHDLVGLVTDQFGSLGCHHVEDGGARFFLSGLVGDETQTMFDNAPPGGNPLSEYGQRQQTQLIDVWFSVHPLSFLVSKTLLLRELRDGTHDEILLAAMLADANFSIGDEVAVARGHTLLRWATAQLRTRPLGPCHQPQNGGTPGDASGRMYSGISTRVFSGISTAQALMLLGWNALCSFQIRRATCYIGLAGRIAGEIKEQISSTAAPMTSSRINGIDVFDVEKEVVAYLYWTTYSLSLWAFVQMGNGHFSALLPTSLTSIFLPVTEASSVIIQLDLVSENFSTLQKQKAVIREMWPLAHIASVIAYIFALYPQDKDPGDSPTTSFWQEAPLLALQRIQQGKPSQDIACVCREINRVLMESIHILNRQVGEVSSRSLVLLVYHTMAIHFLFPILPAGPGGGGCGSGDEGISADVVERFCASTQEVLHIFALISEQPQDLFSATPSLRSSFPDVFCLALDTCARALSLIDGKRRRGALLMELPMAQAYDGRLRALANRLYDTCHNDFLNQGRSLRMVRKHLKACVRAYAGSGSRPGSNSSSSGVPSPDSSHARGASVSMPHSPLHSRSHSPPMAMAASASESDRMSTATTAVVDSTSSFVSPMDTTTLPPSLRSSLPSPDASGRSSTNPFSPVDELHKPDWHTADELFHQVLDPRALGVAAGEHLSVSDLVDLQHAWFPQMPGVMDFDISGPMSGVQWDWPGVGGADATTTTAAAVFDMDSVLYYFENGHNKRPC</sequence>
<dbReference type="InterPro" id="IPR001138">
    <property type="entry name" value="Zn2Cys6_DnaBD"/>
</dbReference>
<dbReference type="InterPro" id="IPR050815">
    <property type="entry name" value="TF_fung"/>
</dbReference>
<proteinExistence type="predicted"/>
<name>A0A2S4KRB7_9HYPO</name>
<keyword evidence="2" id="KW-0479">Metal-binding</keyword>
<organism evidence="8 9">
    <name type="scientific">Tolypocladium paradoxum</name>
    <dbReference type="NCBI Taxonomy" id="94208"/>
    <lineage>
        <taxon>Eukaryota</taxon>
        <taxon>Fungi</taxon>
        <taxon>Dikarya</taxon>
        <taxon>Ascomycota</taxon>
        <taxon>Pezizomycotina</taxon>
        <taxon>Sordariomycetes</taxon>
        <taxon>Hypocreomycetidae</taxon>
        <taxon>Hypocreales</taxon>
        <taxon>Ophiocordycipitaceae</taxon>
        <taxon>Tolypocladium</taxon>
    </lineage>
</organism>
<dbReference type="PROSITE" id="PS00463">
    <property type="entry name" value="ZN2_CY6_FUNGAL_1"/>
    <property type="match status" value="1"/>
</dbReference>
<dbReference type="OrthoDB" id="5069333at2759"/>
<evidence type="ECO:0000256" key="3">
    <source>
        <dbReference type="ARBA" id="ARBA00023015"/>
    </source>
</evidence>
<comment type="caution">
    <text evidence="8">The sequence shown here is derived from an EMBL/GenBank/DDBJ whole genome shotgun (WGS) entry which is preliminary data.</text>
</comment>
<dbReference type="PANTHER" id="PTHR47338:SF5">
    <property type="entry name" value="ZN(II)2CYS6 TRANSCRIPTION FACTOR (EUROFUNG)"/>
    <property type="match status" value="1"/>
</dbReference>
<keyword evidence="3" id="KW-0805">Transcription regulation</keyword>
<gene>
    <name evidence="8" type="ORF">TPAR_07124</name>
</gene>
<feature type="domain" description="Zn(2)-C6 fungal-type" evidence="7">
    <location>
        <begin position="10"/>
        <end position="39"/>
    </location>
</feature>
<feature type="region of interest" description="Disordered" evidence="6">
    <location>
        <begin position="48"/>
        <end position="93"/>
    </location>
</feature>
<dbReference type="GO" id="GO:0008270">
    <property type="term" value="F:zinc ion binding"/>
    <property type="evidence" value="ECO:0007669"/>
    <property type="project" value="InterPro"/>
</dbReference>
<keyword evidence="9" id="KW-1185">Reference proteome</keyword>
<dbReference type="SMART" id="SM00066">
    <property type="entry name" value="GAL4"/>
    <property type="match status" value="1"/>
</dbReference>
<reference evidence="8 9" key="1">
    <citation type="submission" date="2018-01" db="EMBL/GenBank/DDBJ databases">
        <title>Harnessing the power of phylogenomics to disentangle the directionality and signatures of interkingdom host jumping in the parasitic fungal genus Tolypocladium.</title>
        <authorList>
            <person name="Quandt C.A."/>
            <person name="Patterson W."/>
            <person name="Spatafora J.W."/>
        </authorList>
    </citation>
    <scope>NUCLEOTIDE SEQUENCE [LARGE SCALE GENOMIC DNA]</scope>
    <source>
        <strain evidence="8 9">NRBC 100945</strain>
    </source>
</reference>
<dbReference type="GO" id="GO:0005634">
    <property type="term" value="C:nucleus"/>
    <property type="evidence" value="ECO:0007669"/>
    <property type="project" value="UniProtKB-SubCell"/>
</dbReference>